<organism evidence="2 3">
    <name type="scientific">Phytophthora sojae (strain P6497)</name>
    <name type="common">Soybean stem and root rot agent</name>
    <name type="synonym">Phytophthora megasperma f. sp. glycines</name>
    <dbReference type="NCBI Taxonomy" id="1094619"/>
    <lineage>
        <taxon>Eukaryota</taxon>
        <taxon>Sar</taxon>
        <taxon>Stramenopiles</taxon>
        <taxon>Oomycota</taxon>
        <taxon>Peronosporomycetes</taxon>
        <taxon>Peronosporales</taxon>
        <taxon>Peronosporaceae</taxon>
        <taxon>Phytophthora</taxon>
    </lineage>
</organism>
<protein>
    <submittedName>
        <fullName evidence="2">Uncharacterized protein</fullName>
    </submittedName>
</protein>
<dbReference type="RefSeq" id="XP_009522948.1">
    <property type="nucleotide sequence ID" value="XM_009524653.1"/>
</dbReference>
<evidence type="ECO:0000313" key="3">
    <source>
        <dbReference type="Proteomes" id="UP000002640"/>
    </source>
</evidence>
<reference evidence="2 3" key="1">
    <citation type="journal article" date="2006" name="Science">
        <title>Phytophthora genome sequences uncover evolutionary origins and mechanisms of pathogenesis.</title>
        <authorList>
            <person name="Tyler B.M."/>
            <person name="Tripathy S."/>
            <person name="Zhang X."/>
            <person name="Dehal P."/>
            <person name="Jiang R.H."/>
            <person name="Aerts A."/>
            <person name="Arredondo F.D."/>
            <person name="Baxter L."/>
            <person name="Bensasson D."/>
            <person name="Beynon J.L."/>
            <person name="Chapman J."/>
            <person name="Damasceno C.M."/>
            <person name="Dorrance A.E."/>
            <person name="Dou D."/>
            <person name="Dickerman A.W."/>
            <person name="Dubchak I.L."/>
            <person name="Garbelotto M."/>
            <person name="Gijzen M."/>
            <person name="Gordon S.G."/>
            <person name="Govers F."/>
            <person name="Grunwald N.J."/>
            <person name="Huang W."/>
            <person name="Ivors K.L."/>
            <person name="Jones R.W."/>
            <person name="Kamoun S."/>
            <person name="Krampis K."/>
            <person name="Lamour K.H."/>
            <person name="Lee M.K."/>
            <person name="McDonald W.H."/>
            <person name="Medina M."/>
            <person name="Meijer H.J."/>
            <person name="Nordberg E.K."/>
            <person name="Maclean D.J."/>
            <person name="Ospina-Giraldo M.D."/>
            <person name="Morris P.F."/>
            <person name="Phuntumart V."/>
            <person name="Putnam N.H."/>
            <person name="Rash S."/>
            <person name="Rose J.K."/>
            <person name="Sakihama Y."/>
            <person name="Salamov A.A."/>
            <person name="Savidor A."/>
            <person name="Scheuring C.F."/>
            <person name="Smith B.M."/>
            <person name="Sobral B.W."/>
            <person name="Terry A."/>
            <person name="Torto-Alalibo T.A."/>
            <person name="Win J."/>
            <person name="Xu Z."/>
            <person name="Zhang H."/>
            <person name="Grigoriev I.V."/>
            <person name="Rokhsar D.S."/>
            <person name="Boore J.L."/>
        </authorList>
    </citation>
    <scope>NUCLEOTIDE SEQUENCE [LARGE SCALE GENOMIC DNA]</scope>
    <source>
        <strain evidence="2 3">P6497</strain>
    </source>
</reference>
<sequence>MMVVDGGGEHLAVVDVVEKQMRRRNGPENDGWHRGSIGDRDDGRGRSVSGRADEECHEKVGMDVLVEDLCRLDIEGKYGQAERDECAQRVFGHACGLLRATAFLTSEALTKTGKSKRNLKSKAMSVNADGDESSGEETGRLRGRDEDPRDVEAKSKEPQQNPALTDPDAQQELWCSGISKIGEIANPTYQLRPYTDLRRGSPDDP</sequence>
<feature type="compositionally biased region" description="Basic and acidic residues" evidence="1">
    <location>
        <begin position="137"/>
        <end position="157"/>
    </location>
</feature>
<feature type="region of interest" description="Disordered" evidence="1">
    <location>
        <begin position="20"/>
        <end position="54"/>
    </location>
</feature>
<feature type="region of interest" description="Disordered" evidence="1">
    <location>
        <begin position="113"/>
        <end position="172"/>
    </location>
</feature>
<accession>G4Z588</accession>
<keyword evidence="3" id="KW-1185">Reference proteome</keyword>
<evidence type="ECO:0000313" key="2">
    <source>
        <dbReference type="EMBL" id="EGZ20231.1"/>
    </source>
</evidence>
<gene>
    <name evidence="2" type="ORF">PHYSODRAFT_328367</name>
</gene>
<dbReference type="Proteomes" id="UP000002640">
    <property type="component" value="Unassembled WGS sequence"/>
</dbReference>
<dbReference type="AlphaFoldDB" id="G4Z588"/>
<name>G4Z588_PHYSP</name>
<dbReference type="InParanoid" id="G4Z588"/>
<proteinExistence type="predicted"/>
<dbReference type="EMBL" id="JH159153">
    <property type="protein sequence ID" value="EGZ20231.1"/>
    <property type="molecule type" value="Genomic_DNA"/>
</dbReference>
<evidence type="ECO:0000256" key="1">
    <source>
        <dbReference type="SAM" id="MobiDB-lite"/>
    </source>
</evidence>
<dbReference type="KEGG" id="psoj:PHYSODRAFT_328367"/>
<dbReference type="GeneID" id="20645777"/>